<accession>A0A829R898</accession>
<evidence type="ECO:0000313" key="2">
    <source>
        <dbReference type="EMBL" id="EUJ29740.1"/>
    </source>
</evidence>
<dbReference type="GO" id="GO:0003676">
    <property type="term" value="F:nucleic acid binding"/>
    <property type="evidence" value="ECO:0007669"/>
    <property type="project" value="InterPro"/>
</dbReference>
<dbReference type="Pfam" id="PF00665">
    <property type="entry name" value="rve"/>
    <property type="match status" value="1"/>
</dbReference>
<dbReference type="PANTHER" id="PTHR46889:SF4">
    <property type="entry name" value="TRANSPOSASE INSO FOR INSERTION SEQUENCE ELEMENT IS911B-RELATED"/>
    <property type="match status" value="1"/>
</dbReference>
<sequence length="133" mass="15065">MDLYNGEIIAYKISEKQDQQLVNATLSGLKIPSDCLLHSDQGSVYTSHSYYKLCQQKSVIRSMSRKGTPADNAPIECFHSSLKCETFYLMTEPIGSTISVIDIVQNYINNYNKNRIQQKLGYLSPVQYREATA</sequence>
<comment type="caution">
    <text evidence="2">The sequence shown here is derived from an EMBL/GenBank/DDBJ whole genome shotgun (WGS) entry which is preliminary data.</text>
</comment>
<dbReference type="PROSITE" id="PS50994">
    <property type="entry name" value="INTEGRASE"/>
    <property type="match status" value="1"/>
</dbReference>
<dbReference type="Gene3D" id="3.30.420.10">
    <property type="entry name" value="Ribonuclease H-like superfamily/Ribonuclease H"/>
    <property type="match status" value="1"/>
</dbReference>
<gene>
    <name evidence="2" type="ORF">LMUR_01477</name>
</gene>
<dbReference type="EMBL" id="AODG01000004">
    <property type="protein sequence ID" value="EUJ29740.1"/>
    <property type="molecule type" value="Genomic_DNA"/>
</dbReference>
<proteinExistence type="predicted"/>
<dbReference type="Proteomes" id="UP000019251">
    <property type="component" value="Unassembled WGS sequence"/>
</dbReference>
<feature type="domain" description="Integrase catalytic" evidence="1">
    <location>
        <begin position="1"/>
        <end position="133"/>
    </location>
</feature>
<dbReference type="SUPFAM" id="SSF53098">
    <property type="entry name" value="Ribonuclease H-like"/>
    <property type="match status" value="1"/>
</dbReference>
<protein>
    <submittedName>
        <fullName evidence="2">Transposase</fullName>
    </submittedName>
</protein>
<evidence type="ECO:0000313" key="3">
    <source>
        <dbReference type="Proteomes" id="UP000019251"/>
    </source>
</evidence>
<name>A0A829R898_LISGR</name>
<dbReference type="Pfam" id="PF13333">
    <property type="entry name" value="rve_2"/>
    <property type="match status" value="1"/>
</dbReference>
<dbReference type="InterPro" id="IPR036397">
    <property type="entry name" value="RNaseH_sf"/>
</dbReference>
<organism evidence="2 3">
    <name type="scientific">Listeria grayi FSL F6-1183</name>
    <dbReference type="NCBI Taxonomy" id="1265827"/>
    <lineage>
        <taxon>Bacteria</taxon>
        <taxon>Bacillati</taxon>
        <taxon>Bacillota</taxon>
        <taxon>Bacilli</taxon>
        <taxon>Bacillales</taxon>
        <taxon>Listeriaceae</taxon>
        <taxon>Listeria</taxon>
    </lineage>
</organism>
<dbReference type="PANTHER" id="PTHR46889">
    <property type="entry name" value="TRANSPOSASE INSF FOR INSERTION SEQUENCE IS3B-RELATED"/>
    <property type="match status" value="1"/>
</dbReference>
<evidence type="ECO:0000259" key="1">
    <source>
        <dbReference type="PROSITE" id="PS50994"/>
    </source>
</evidence>
<dbReference type="InterPro" id="IPR012337">
    <property type="entry name" value="RNaseH-like_sf"/>
</dbReference>
<dbReference type="AlphaFoldDB" id="A0A829R898"/>
<dbReference type="GO" id="GO:0015074">
    <property type="term" value="P:DNA integration"/>
    <property type="evidence" value="ECO:0007669"/>
    <property type="project" value="InterPro"/>
</dbReference>
<dbReference type="InterPro" id="IPR050900">
    <property type="entry name" value="Transposase_IS3/IS150/IS904"/>
</dbReference>
<reference evidence="2 3" key="1">
    <citation type="submission" date="2012-12" db="EMBL/GenBank/DDBJ databases">
        <title>Novel taxa of Listeriaceae from agricultural environments in the United States.</title>
        <authorList>
            <person name="den Bakker H.C."/>
            <person name="Allred A."/>
            <person name="Warchocki S."/>
            <person name="Wright E.M."/>
            <person name="Burrell A."/>
            <person name="Nightingale K.K."/>
            <person name="Kephart D."/>
            <person name="Wiedmann M."/>
        </authorList>
    </citation>
    <scope>NUCLEOTIDE SEQUENCE [LARGE SCALE GENOMIC DNA]</scope>
    <source>
        <strain evidence="2 3">FSL F6-1183</strain>
    </source>
</reference>
<dbReference type="InterPro" id="IPR001584">
    <property type="entry name" value="Integrase_cat-core"/>
</dbReference>